<gene>
    <name evidence="2" type="primary">Piso0_003317</name>
    <name evidence="1" type="ORF">GNLVRS01_PISO0G09664g</name>
    <name evidence="2" type="ORF">GNLVRS01_PISO0H09665g</name>
</gene>
<proteinExistence type="predicted"/>
<dbReference type="InParanoid" id="G8YHS8"/>
<name>G8YHS8_PICSO</name>
<reference evidence="3" key="2">
    <citation type="journal article" date="2012" name="G3 (Bethesda)">
        <title>Pichia sorbitophila, an interspecies yeast hybrid reveals early steps of genome resolution following polyploidization.</title>
        <authorList>
            <person name="Leh Louis V."/>
            <person name="Despons L."/>
            <person name="Friedrich A."/>
            <person name="Martin T."/>
            <person name="Durrens P."/>
            <person name="Casaregola S."/>
            <person name="Neuveglise C."/>
            <person name="Fairhead C."/>
            <person name="Marck C."/>
            <person name="Cruz J.A."/>
            <person name="Straub M.L."/>
            <person name="Kugler V."/>
            <person name="Sacerdot C."/>
            <person name="Uzunov Z."/>
            <person name="Thierry A."/>
            <person name="Weiss S."/>
            <person name="Bleykasten C."/>
            <person name="De Montigny J."/>
            <person name="Jacques N."/>
            <person name="Jung P."/>
            <person name="Lemaire M."/>
            <person name="Mallet S."/>
            <person name="Morel G."/>
            <person name="Richard G.F."/>
            <person name="Sarkar A."/>
            <person name="Savel G."/>
            <person name="Schacherer J."/>
            <person name="Seret M.L."/>
            <person name="Talla E."/>
            <person name="Samson G."/>
            <person name="Jubin C."/>
            <person name="Poulain J."/>
            <person name="Vacherie B."/>
            <person name="Barbe V."/>
            <person name="Pelletier E."/>
            <person name="Sherman D.J."/>
            <person name="Westhof E."/>
            <person name="Weissenbach J."/>
            <person name="Baret P.V."/>
            <person name="Wincker P."/>
            <person name="Gaillardin C."/>
            <person name="Dujon B."/>
            <person name="Souciet J.L."/>
        </authorList>
    </citation>
    <scope>NUCLEOTIDE SEQUENCE [LARGE SCALE GENOMIC DNA]</scope>
    <source>
        <strain evidence="3">ATCC MYA-4447 / BCRC 22081 / CBS 7064 / NBRC 10061 / NRRL Y-12695</strain>
    </source>
</reference>
<dbReference type="HOGENOM" id="CLU_2740897_0_0_1"/>
<dbReference type="Proteomes" id="UP000005222">
    <property type="component" value="Chromosome H"/>
</dbReference>
<sequence>MIILGDSSLWCYHVFTRHPVAVETEATKQAEMRTMSRSHTQAEQHAYTLNQSMPDHATEYTARIQSHAYCR</sequence>
<protein>
    <submittedName>
        <fullName evidence="2">Piso0_003317 protein</fullName>
    </submittedName>
</protein>
<dbReference type="EMBL" id="FO082053">
    <property type="protein sequence ID" value="CCE80215.1"/>
    <property type="molecule type" value="Genomic_DNA"/>
</dbReference>
<keyword evidence="3" id="KW-1185">Reference proteome</keyword>
<organism evidence="2 3">
    <name type="scientific">Pichia sorbitophila (strain ATCC MYA-4447 / BCRC 22081 / CBS 7064 / NBRC 10061 / NRRL Y-12695)</name>
    <name type="common">Hybrid yeast</name>
    <dbReference type="NCBI Taxonomy" id="559304"/>
    <lineage>
        <taxon>Eukaryota</taxon>
        <taxon>Fungi</taxon>
        <taxon>Dikarya</taxon>
        <taxon>Ascomycota</taxon>
        <taxon>Saccharomycotina</taxon>
        <taxon>Pichiomycetes</taxon>
        <taxon>Debaryomycetaceae</taxon>
        <taxon>Millerozyma</taxon>
    </lineage>
</organism>
<dbReference type="EMBL" id="FO082052">
    <property type="protein sequence ID" value="CCE80980.1"/>
    <property type="molecule type" value="Genomic_DNA"/>
</dbReference>
<evidence type="ECO:0000313" key="3">
    <source>
        <dbReference type="Proteomes" id="UP000005222"/>
    </source>
</evidence>
<dbReference type="Proteomes" id="UP000005222">
    <property type="component" value="Chromosome G"/>
</dbReference>
<evidence type="ECO:0000313" key="1">
    <source>
        <dbReference type="EMBL" id="CCE80215.1"/>
    </source>
</evidence>
<accession>G8YHS8</accession>
<evidence type="ECO:0000313" key="2">
    <source>
        <dbReference type="EMBL" id="CCE80980.1"/>
    </source>
</evidence>
<dbReference type="AlphaFoldDB" id="G8YHS8"/>
<reference evidence="2" key="1">
    <citation type="submission" date="2011-10" db="EMBL/GenBank/DDBJ databases">
        <authorList>
            <person name="Genoscope - CEA"/>
        </authorList>
    </citation>
    <scope>NUCLEOTIDE SEQUENCE</scope>
</reference>